<keyword evidence="5" id="KW-0547">Nucleotide-binding</keyword>
<dbReference type="PROSITE" id="PS00108">
    <property type="entry name" value="PROTEIN_KINASE_ST"/>
    <property type="match status" value="1"/>
</dbReference>
<dbReference type="GO" id="GO:0005524">
    <property type="term" value="F:ATP binding"/>
    <property type="evidence" value="ECO:0007669"/>
    <property type="project" value="UniProtKB-KW"/>
</dbReference>
<comment type="similarity">
    <text evidence="1">Belongs to the protein kinase superfamily. CAMK Ser/Thr protein kinase family. PIM subfamily.</text>
</comment>
<evidence type="ECO:0000256" key="2">
    <source>
        <dbReference type="ARBA" id="ARBA00012513"/>
    </source>
</evidence>
<keyword evidence="4" id="KW-0808">Transferase</keyword>
<dbReference type="InParanoid" id="W5KKW8"/>
<evidence type="ECO:0000256" key="3">
    <source>
        <dbReference type="ARBA" id="ARBA00022527"/>
    </source>
</evidence>
<keyword evidence="6" id="KW-0418">Kinase</keyword>
<dbReference type="Pfam" id="PF00069">
    <property type="entry name" value="Pkinase"/>
    <property type="match status" value="1"/>
</dbReference>
<comment type="catalytic activity">
    <reaction evidence="9">
        <text>L-seryl-[protein] + ATP = O-phospho-L-seryl-[protein] + ADP + H(+)</text>
        <dbReference type="Rhea" id="RHEA:17989"/>
        <dbReference type="Rhea" id="RHEA-COMP:9863"/>
        <dbReference type="Rhea" id="RHEA-COMP:11604"/>
        <dbReference type="ChEBI" id="CHEBI:15378"/>
        <dbReference type="ChEBI" id="CHEBI:29999"/>
        <dbReference type="ChEBI" id="CHEBI:30616"/>
        <dbReference type="ChEBI" id="CHEBI:83421"/>
        <dbReference type="ChEBI" id="CHEBI:456216"/>
        <dbReference type="EC" id="2.7.11.1"/>
    </reaction>
</comment>
<dbReference type="GO" id="GO:0007346">
    <property type="term" value="P:regulation of mitotic cell cycle"/>
    <property type="evidence" value="ECO:0007669"/>
    <property type="project" value="TreeGrafter"/>
</dbReference>
<dbReference type="GO" id="GO:0004674">
    <property type="term" value="F:protein serine/threonine kinase activity"/>
    <property type="evidence" value="ECO:0007669"/>
    <property type="project" value="UniProtKB-KW"/>
</dbReference>
<dbReference type="STRING" id="7994.ENSAMXP00000008230"/>
<dbReference type="InterPro" id="IPR008271">
    <property type="entry name" value="Ser/Thr_kinase_AS"/>
</dbReference>
<sequence>PDGTKTVPAEVALMQMANQPPSCPNIIQLIEWFDEPDRYILVLELPDKCRDLWSYLNLFGGAVKEDIAQKIMLQAVQAASECLKRGVLHRDMKLQNFLINTDTSEVKLIDFGCGDEIDEAGYVCSSEDPLKRNKASPATAWALGILLYWMVPQFDQLASAVEGRETGYGG</sequence>
<dbReference type="InterPro" id="IPR000719">
    <property type="entry name" value="Prot_kinase_dom"/>
</dbReference>
<evidence type="ECO:0000256" key="1">
    <source>
        <dbReference type="ARBA" id="ARBA00005505"/>
    </source>
</evidence>
<keyword evidence="7" id="KW-0067">ATP-binding</keyword>
<dbReference type="InterPro" id="IPR011009">
    <property type="entry name" value="Kinase-like_dom_sf"/>
</dbReference>
<dbReference type="Gene3D" id="1.10.510.10">
    <property type="entry name" value="Transferase(Phosphotransferase) domain 1"/>
    <property type="match status" value="1"/>
</dbReference>
<evidence type="ECO:0000256" key="5">
    <source>
        <dbReference type="ARBA" id="ARBA00022741"/>
    </source>
</evidence>
<evidence type="ECO:0000313" key="12">
    <source>
        <dbReference type="Proteomes" id="UP000018467"/>
    </source>
</evidence>
<proteinExistence type="inferred from homology"/>
<dbReference type="GeneTree" id="ENSGT00950000182996"/>
<dbReference type="EC" id="2.7.11.1" evidence="2"/>
<dbReference type="InterPro" id="IPR051138">
    <property type="entry name" value="PIM_Ser/Thr_kinase"/>
</dbReference>
<reference evidence="11" key="3">
    <citation type="submission" date="2025-08" db="UniProtKB">
        <authorList>
            <consortium name="Ensembl"/>
        </authorList>
    </citation>
    <scope>IDENTIFICATION</scope>
</reference>
<dbReference type="eggNOG" id="KOG0583">
    <property type="taxonomic scope" value="Eukaryota"/>
</dbReference>
<evidence type="ECO:0000256" key="8">
    <source>
        <dbReference type="ARBA" id="ARBA00047899"/>
    </source>
</evidence>
<dbReference type="Ensembl" id="ENSAMXT00000008230.2">
    <property type="protein sequence ID" value="ENSAMXP00000008230.2"/>
    <property type="gene ID" value="ENSAMXG00000008003.2"/>
</dbReference>
<dbReference type="HOGENOM" id="CLU_000288_63_0_1"/>
<name>W5KKW8_ASTMX</name>
<evidence type="ECO:0000256" key="9">
    <source>
        <dbReference type="ARBA" id="ARBA00048679"/>
    </source>
</evidence>
<dbReference type="GO" id="GO:0043066">
    <property type="term" value="P:negative regulation of apoptotic process"/>
    <property type="evidence" value="ECO:0007669"/>
    <property type="project" value="TreeGrafter"/>
</dbReference>
<organism evidence="11 12">
    <name type="scientific">Astyanax mexicanus</name>
    <name type="common">Blind cave fish</name>
    <name type="synonym">Astyanax fasciatus mexicanus</name>
    <dbReference type="NCBI Taxonomy" id="7994"/>
    <lineage>
        <taxon>Eukaryota</taxon>
        <taxon>Metazoa</taxon>
        <taxon>Chordata</taxon>
        <taxon>Craniata</taxon>
        <taxon>Vertebrata</taxon>
        <taxon>Euteleostomi</taxon>
        <taxon>Actinopterygii</taxon>
        <taxon>Neopterygii</taxon>
        <taxon>Teleostei</taxon>
        <taxon>Ostariophysi</taxon>
        <taxon>Characiformes</taxon>
        <taxon>Characoidei</taxon>
        <taxon>Acestrorhamphidae</taxon>
        <taxon>Acestrorhamphinae</taxon>
        <taxon>Astyanax</taxon>
    </lineage>
</organism>
<dbReference type="SMART" id="SM00220">
    <property type="entry name" value="S_TKc"/>
    <property type="match status" value="1"/>
</dbReference>
<dbReference type="PROSITE" id="PS50011">
    <property type="entry name" value="PROTEIN_KINASE_DOM"/>
    <property type="match status" value="1"/>
</dbReference>
<reference evidence="11" key="4">
    <citation type="submission" date="2025-09" db="UniProtKB">
        <authorList>
            <consortium name="Ensembl"/>
        </authorList>
    </citation>
    <scope>IDENTIFICATION</scope>
</reference>
<keyword evidence="12" id="KW-1185">Reference proteome</keyword>
<evidence type="ECO:0000256" key="4">
    <source>
        <dbReference type="ARBA" id="ARBA00022679"/>
    </source>
</evidence>
<comment type="catalytic activity">
    <reaction evidence="8">
        <text>L-threonyl-[protein] + ATP = O-phospho-L-threonyl-[protein] + ADP + H(+)</text>
        <dbReference type="Rhea" id="RHEA:46608"/>
        <dbReference type="Rhea" id="RHEA-COMP:11060"/>
        <dbReference type="Rhea" id="RHEA-COMP:11605"/>
        <dbReference type="ChEBI" id="CHEBI:15378"/>
        <dbReference type="ChEBI" id="CHEBI:30013"/>
        <dbReference type="ChEBI" id="CHEBI:30616"/>
        <dbReference type="ChEBI" id="CHEBI:61977"/>
        <dbReference type="ChEBI" id="CHEBI:456216"/>
        <dbReference type="EC" id="2.7.11.1"/>
    </reaction>
</comment>
<reference evidence="12" key="2">
    <citation type="journal article" date="2014" name="Nat. Commun.">
        <title>The cavefish genome reveals candidate genes for eye loss.</title>
        <authorList>
            <person name="McGaugh S.E."/>
            <person name="Gross J.B."/>
            <person name="Aken B."/>
            <person name="Blin M."/>
            <person name="Borowsky R."/>
            <person name="Chalopin D."/>
            <person name="Hinaux H."/>
            <person name="Jeffery W.R."/>
            <person name="Keene A."/>
            <person name="Ma L."/>
            <person name="Minx P."/>
            <person name="Murphy D."/>
            <person name="O'Quin K.E."/>
            <person name="Retaux S."/>
            <person name="Rohner N."/>
            <person name="Searle S.M."/>
            <person name="Stahl B.A."/>
            <person name="Tabin C."/>
            <person name="Volff J.N."/>
            <person name="Yoshizawa M."/>
            <person name="Warren W.C."/>
        </authorList>
    </citation>
    <scope>NUCLEOTIDE SEQUENCE [LARGE SCALE GENOMIC DNA]</scope>
    <source>
        <strain evidence="12">female</strain>
    </source>
</reference>
<reference evidence="12" key="1">
    <citation type="submission" date="2013-03" db="EMBL/GenBank/DDBJ databases">
        <authorList>
            <person name="Jeffery W."/>
            <person name="Warren W."/>
            <person name="Wilson R.K."/>
        </authorList>
    </citation>
    <scope>NUCLEOTIDE SEQUENCE</scope>
    <source>
        <strain evidence="12">female</strain>
    </source>
</reference>
<dbReference type="PANTHER" id="PTHR22984:SF11">
    <property type="entry name" value="AURORA KINASE-RELATED"/>
    <property type="match status" value="1"/>
</dbReference>
<dbReference type="Proteomes" id="UP000018467">
    <property type="component" value="Unassembled WGS sequence"/>
</dbReference>
<dbReference type="GO" id="GO:0005737">
    <property type="term" value="C:cytoplasm"/>
    <property type="evidence" value="ECO:0007669"/>
    <property type="project" value="TreeGrafter"/>
</dbReference>
<evidence type="ECO:0000259" key="10">
    <source>
        <dbReference type="PROSITE" id="PS50011"/>
    </source>
</evidence>
<keyword evidence="3" id="KW-0723">Serine/threonine-protein kinase</keyword>
<dbReference type="PANTHER" id="PTHR22984">
    <property type="entry name" value="SERINE/THREONINE-PROTEIN KINASE PIM"/>
    <property type="match status" value="1"/>
</dbReference>
<evidence type="ECO:0000256" key="6">
    <source>
        <dbReference type="ARBA" id="ARBA00022777"/>
    </source>
</evidence>
<dbReference type="Gene3D" id="3.30.200.20">
    <property type="entry name" value="Phosphorylase Kinase, domain 1"/>
    <property type="match status" value="1"/>
</dbReference>
<dbReference type="SUPFAM" id="SSF56112">
    <property type="entry name" value="Protein kinase-like (PK-like)"/>
    <property type="match status" value="1"/>
</dbReference>
<dbReference type="AlphaFoldDB" id="W5KKW8"/>
<feature type="domain" description="Protein kinase" evidence="10">
    <location>
        <begin position="1"/>
        <end position="170"/>
    </location>
</feature>
<protein>
    <recommendedName>
        <fullName evidence="2">non-specific serine/threonine protein kinase</fullName>
        <ecNumber evidence="2">2.7.11.1</ecNumber>
    </recommendedName>
</protein>
<accession>W5KKW8</accession>
<evidence type="ECO:0000256" key="7">
    <source>
        <dbReference type="ARBA" id="ARBA00022840"/>
    </source>
</evidence>
<evidence type="ECO:0000313" key="11">
    <source>
        <dbReference type="Ensembl" id="ENSAMXP00000008230.2"/>
    </source>
</evidence>